<evidence type="ECO:0000256" key="2">
    <source>
        <dbReference type="ARBA" id="ARBA00022741"/>
    </source>
</evidence>
<dbReference type="GO" id="GO:0005524">
    <property type="term" value="F:ATP binding"/>
    <property type="evidence" value="ECO:0007669"/>
    <property type="project" value="UniProtKB-KW"/>
</dbReference>
<sequence length="219" mass="23989">MTTIQIEGVTKKLKGVFVINNVSITLSSGNVTGLRGVNGSGKTMLMRLMAGLILPTKGTIKIDDKILGKEITFPESIGILLENPAFLDSYTGFQNLKMLASIRNKIDDVQIKHTLEKVGLDVESHNKKYKKYSLGMKQRLGIAGAIMEQPDIVILDEPTNSLDTAGVELVKQIIRQEKERGALVVLACHDTDILDELADDIYYLENGSLVSTTTRGQTV</sequence>
<accession>A0A9J6REA4</accession>
<dbReference type="PANTHER" id="PTHR42939:SF1">
    <property type="entry name" value="ABC TRANSPORTER ATP-BINDING PROTEIN ALBC-RELATED"/>
    <property type="match status" value="1"/>
</dbReference>
<dbReference type="InterPro" id="IPR017871">
    <property type="entry name" value="ABC_transporter-like_CS"/>
</dbReference>
<name>A0A9J6REA4_9BACI</name>
<gene>
    <name evidence="5" type="ORF">OWO01_12250</name>
</gene>
<dbReference type="Gene3D" id="3.40.50.300">
    <property type="entry name" value="P-loop containing nucleotide triphosphate hydrolases"/>
    <property type="match status" value="1"/>
</dbReference>
<dbReference type="GO" id="GO:0016887">
    <property type="term" value="F:ATP hydrolysis activity"/>
    <property type="evidence" value="ECO:0007669"/>
    <property type="project" value="InterPro"/>
</dbReference>
<evidence type="ECO:0000256" key="3">
    <source>
        <dbReference type="ARBA" id="ARBA00022840"/>
    </source>
</evidence>
<dbReference type="SUPFAM" id="SSF52540">
    <property type="entry name" value="P-loop containing nucleoside triphosphate hydrolases"/>
    <property type="match status" value="1"/>
</dbReference>
<dbReference type="Pfam" id="PF00005">
    <property type="entry name" value="ABC_tran"/>
    <property type="match status" value="1"/>
</dbReference>
<dbReference type="PANTHER" id="PTHR42939">
    <property type="entry name" value="ABC TRANSPORTER ATP-BINDING PROTEIN ALBC-RELATED"/>
    <property type="match status" value="1"/>
</dbReference>
<dbReference type="InterPro" id="IPR027417">
    <property type="entry name" value="P-loop_NTPase"/>
</dbReference>
<dbReference type="PROSITE" id="PS50893">
    <property type="entry name" value="ABC_TRANSPORTER_2"/>
    <property type="match status" value="1"/>
</dbReference>
<reference evidence="5" key="1">
    <citation type="submission" date="2022-11" db="EMBL/GenBank/DDBJ databases">
        <title>WGS of Natronobacillus azotifigens 24KS-1, an anaerobic diazotrophic haloalkaliphile from soda-rich habitats.</title>
        <authorList>
            <person name="Sorokin D.Y."/>
            <person name="Merkel A.Y."/>
        </authorList>
    </citation>
    <scope>NUCLEOTIDE SEQUENCE</scope>
    <source>
        <strain evidence="5">24KS-1</strain>
    </source>
</reference>
<dbReference type="InterPro" id="IPR051782">
    <property type="entry name" value="ABC_Transporter_VariousFunc"/>
</dbReference>
<organism evidence="5 6">
    <name type="scientific">Natronobacillus azotifigens</name>
    <dbReference type="NCBI Taxonomy" id="472978"/>
    <lineage>
        <taxon>Bacteria</taxon>
        <taxon>Bacillati</taxon>
        <taxon>Bacillota</taxon>
        <taxon>Bacilli</taxon>
        <taxon>Bacillales</taxon>
        <taxon>Bacillaceae</taxon>
        <taxon>Natronobacillus</taxon>
    </lineage>
</organism>
<keyword evidence="6" id="KW-1185">Reference proteome</keyword>
<dbReference type="Proteomes" id="UP001084197">
    <property type="component" value="Unassembled WGS sequence"/>
</dbReference>
<protein>
    <submittedName>
        <fullName evidence="5">ABC transporter ATP-binding protein</fullName>
    </submittedName>
</protein>
<dbReference type="SMART" id="SM00382">
    <property type="entry name" value="AAA"/>
    <property type="match status" value="1"/>
</dbReference>
<dbReference type="InterPro" id="IPR003593">
    <property type="entry name" value="AAA+_ATPase"/>
</dbReference>
<dbReference type="PROSITE" id="PS00211">
    <property type="entry name" value="ABC_TRANSPORTER_1"/>
    <property type="match status" value="1"/>
</dbReference>
<dbReference type="RefSeq" id="WP_268780749.1">
    <property type="nucleotide sequence ID" value="NZ_JAPRAT010000025.1"/>
</dbReference>
<keyword evidence="2" id="KW-0547">Nucleotide-binding</keyword>
<keyword evidence="1" id="KW-0813">Transport</keyword>
<dbReference type="AlphaFoldDB" id="A0A9J6REA4"/>
<evidence type="ECO:0000313" key="5">
    <source>
        <dbReference type="EMBL" id="MCZ0703984.1"/>
    </source>
</evidence>
<evidence type="ECO:0000256" key="1">
    <source>
        <dbReference type="ARBA" id="ARBA00022448"/>
    </source>
</evidence>
<dbReference type="InterPro" id="IPR003439">
    <property type="entry name" value="ABC_transporter-like_ATP-bd"/>
</dbReference>
<dbReference type="EMBL" id="JAPRAT010000025">
    <property type="protein sequence ID" value="MCZ0703984.1"/>
    <property type="molecule type" value="Genomic_DNA"/>
</dbReference>
<keyword evidence="3 5" id="KW-0067">ATP-binding</keyword>
<evidence type="ECO:0000259" key="4">
    <source>
        <dbReference type="PROSITE" id="PS50893"/>
    </source>
</evidence>
<proteinExistence type="predicted"/>
<evidence type="ECO:0000313" key="6">
    <source>
        <dbReference type="Proteomes" id="UP001084197"/>
    </source>
</evidence>
<feature type="domain" description="ABC transporter" evidence="4">
    <location>
        <begin position="4"/>
        <end position="219"/>
    </location>
</feature>
<comment type="caution">
    <text evidence="5">The sequence shown here is derived from an EMBL/GenBank/DDBJ whole genome shotgun (WGS) entry which is preliminary data.</text>
</comment>